<gene>
    <name evidence="1" type="ORF">ACFFF7_15040</name>
</gene>
<protein>
    <submittedName>
        <fullName evidence="1">Polysaccharide deacetylase family protein</fullName>
    </submittedName>
</protein>
<dbReference type="CDD" id="cd10935">
    <property type="entry name" value="CE4_WalW"/>
    <property type="match status" value="1"/>
</dbReference>
<organism evidence="1 2">
    <name type="scientific">Novosphingobium aquiterrae</name>
    <dbReference type="NCBI Taxonomy" id="624388"/>
    <lineage>
        <taxon>Bacteria</taxon>
        <taxon>Pseudomonadati</taxon>
        <taxon>Pseudomonadota</taxon>
        <taxon>Alphaproteobacteria</taxon>
        <taxon>Sphingomonadales</taxon>
        <taxon>Sphingomonadaceae</taxon>
        <taxon>Novosphingobium</taxon>
    </lineage>
</organism>
<proteinExistence type="predicted"/>
<dbReference type="RefSeq" id="WP_379482173.1">
    <property type="nucleotide sequence ID" value="NZ_JBHLTL010000011.1"/>
</dbReference>
<dbReference type="SUPFAM" id="SSF88713">
    <property type="entry name" value="Glycoside hydrolase/deacetylase"/>
    <property type="match status" value="1"/>
</dbReference>
<dbReference type="Gene3D" id="3.20.20.370">
    <property type="entry name" value="Glycoside hydrolase/deacetylase"/>
    <property type="match status" value="1"/>
</dbReference>
<sequence length="334" mass="37325">MAGIRITDPPAPGSAVRFAPDFGQRFILTVDTEEEFDWNKPIERSGHTVHTIARLARFQEFCQGAGICPIYLVDYPIATSPAAADILRGPLAEGRAEIGVQLHPWVSPPHDEDVTEYNSFAGNLDPALEREKFTRLRQAIEGNFGKAPLIYRAGRYGIGPNTAQILADGGIAIDTSVRSNFDYSFAGGPNFRRLPLTPWWIDADRRLMELPLTTVYSGMLRQIGDWLYPRLWRIPQMRGVLSRLGIMERIPLTPEGVTLPEALRGIDIALDMGLPVLVFSFHSPSLAPGYTPYVRNEDDLDALYDWWRGVFAYLRKRNVAPTTVVEIMASVELA</sequence>
<dbReference type="EMBL" id="JBHLTL010000011">
    <property type="protein sequence ID" value="MFC0590724.1"/>
    <property type="molecule type" value="Genomic_DNA"/>
</dbReference>
<keyword evidence="2" id="KW-1185">Reference proteome</keyword>
<accession>A0ABV6PMC1</accession>
<reference evidence="1 2" key="1">
    <citation type="submission" date="2024-09" db="EMBL/GenBank/DDBJ databases">
        <authorList>
            <person name="Sun Q."/>
            <person name="Mori K."/>
        </authorList>
    </citation>
    <scope>NUCLEOTIDE SEQUENCE [LARGE SCALE GENOMIC DNA]</scope>
    <source>
        <strain evidence="1 2">NCAIM B.02537</strain>
    </source>
</reference>
<comment type="caution">
    <text evidence="1">The sequence shown here is derived from an EMBL/GenBank/DDBJ whole genome shotgun (WGS) entry which is preliminary data.</text>
</comment>
<name>A0ABV6PMC1_9SPHN</name>
<dbReference type="InterPro" id="IPR011330">
    <property type="entry name" value="Glyco_hydro/deAcase_b/a-brl"/>
</dbReference>
<dbReference type="Proteomes" id="UP001589943">
    <property type="component" value="Unassembled WGS sequence"/>
</dbReference>
<evidence type="ECO:0000313" key="1">
    <source>
        <dbReference type="EMBL" id="MFC0590724.1"/>
    </source>
</evidence>
<evidence type="ECO:0000313" key="2">
    <source>
        <dbReference type="Proteomes" id="UP001589943"/>
    </source>
</evidence>